<dbReference type="InterPro" id="IPR005953">
    <property type="entry name" value="ATP_synth_csu_bac/chlpt"/>
</dbReference>
<evidence type="ECO:0000256" key="8">
    <source>
        <dbReference type="HAMAP-Rule" id="MF_01396"/>
    </source>
</evidence>
<evidence type="ECO:0000256" key="7">
    <source>
        <dbReference type="ARBA" id="ARBA00023310"/>
    </source>
</evidence>
<feature type="domain" description="V-ATPase proteolipid subunit C-like" evidence="9">
    <location>
        <begin position="29"/>
        <end position="91"/>
    </location>
</feature>
<evidence type="ECO:0000256" key="3">
    <source>
        <dbReference type="ARBA" id="ARBA00022547"/>
    </source>
</evidence>
<evidence type="ECO:0000256" key="6">
    <source>
        <dbReference type="ARBA" id="ARBA00023121"/>
    </source>
</evidence>
<evidence type="ECO:0000313" key="11">
    <source>
        <dbReference type="Proteomes" id="UP000718793"/>
    </source>
</evidence>
<comment type="caution">
    <text evidence="10">The sequence shown here is derived from an EMBL/GenBank/DDBJ whole genome shotgun (WGS) entry which is preliminary data.</text>
</comment>
<comment type="function">
    <text evidence="8">F(1)F(0) ATP synthase produces ATP from ADP in the presence of a proton or sodium gradient. F-type ATPases consist of two structural domains, F(1) containing the extramembraneous catalytic core and F(0) containing the membrane proton channel, linked together by a central stalk and a peripheral stalk. During catalysis, ATP synthesis in the catalytic domain of F(1) is coupled via a rotary mechanism of the central stalk subunits to proton translocation.</text>
</comment>
<keyword evidence="8" id="KW-1133">Transmembrane helix</keyword>
<dbReference type="InterPro" id="IPR020537">
    <property type="entry name" value="ATP_synth_F0_csu_DDCD_BS"/>
</dbReference>
<keyword evidence="6 8" id="KW-0446">Lipid-binding</keyword>
<protein>
    <recommendedName>
        <fullName evidence="8">ATP synthase subunit c</fullName>
    </recommendedName>
    <alternativeName>
        <fullName evidence="8">ATP synthase F(0) sector subunit c</fullName>
    </alternativeName>
    <alternativeName>
        <fullName evidence="8">F-type ATPase subunit c</fullName>
        <shortName evidence="8">F-ATPase subunit c</shortName>
    </alternativeName>
    <alternativeName>
        <fullName evidence="8">Lipid-binding protein</fullName>
    </alternativeName>
</protein>
<organism evidence="10 11">
    <name type="scientific">Mycoplasma zalophi</name>
    <dbReference type="NCBI Taxonomy" id="191287"/>
    <lineage>
        <taxon>Bacteria</taxon>
        <taxon>Bacillati</taxon>
        <taxon>Mycoplasmatota</taxon>
        <taxon>Mollicutes</taxon>
        <taxon>Mycoplasmataceae</taxon>
        <taxon>Mycoplasma</taxon>
    </lineage>
</organism>
<dbReference type="PANTHER" id="PTHR10031:SF0">
    <property type="entry name" value="ATPASE PROTEIN 9"/>
    <property type="match status" value="1"/>
</dbReference>
<dbReference type="Proteomes" id="UP000718793">
    <property type="component" value="Unassembled WGS sequence"/>
</dbReference>
<keyword evidence="8" id="KW-0812">Transmembrane</keyword>
<keyword evidence="8" id="KW-1003">Cell membrane</keyword>
<comment type="subcellular location">
    <subcellularLocation>
        <location evidence="8">Cell membrane</location>
        <topology evidence="8">Multi-pass membrane protein</topology>
    </subcellularLocation>
</comment>
<evidence type="ECO:0000313" key="10">
    <source>
        <dbReference type="EMBL" id="MBU4692210.1"/>
    </source>
</evidence>
<evidence type="ECO:0000256" key="1">
    <source>
        <dbReference type="ARBA" id="ARBA00006704"/>
    </source>
</evidence>
<keyword evidence="2 8" id="KW-0813">Transport</keyword>
<dbReference type="HAMAP" id="MF_01396">
    <property type="entry name" value="ATP_synth_c_bact"/>
    <property type="match status" value="1"/>
</dbReference>
<name>A0ABS6DPG5_9MOLU</name>
<reference evidence="10" key="1">
    <citation type="submission" date="2021-06" db="EMBL/GenBank/DDBJ databases">
        <title>Novel Mycoplasma species detected in California sea lions (Zalophus californianus) from the USA.</title>
        <authorList>
            <person name="Volokhov D.V."/>
            <person name="Furtak V.A."/>
            <person name="Zagorodnyaya T.A."/>
        </authorList>
    </citation>
    <scope>NUCLEOTIDE SEQUENCE [LARGE SCALE GENOMIC DNA]</scope>
    <source>
        <strain evidence="10">CSL 5346</strain>
    </source>
</reference>
<dbReference type="PROSITE" id="PS00605">
    <property type="entry name" value="ATPASE_C"/>
    <property type="match status" value="1"/>
</dbReference>
<feature type="site" description="Reversibly protonated during proton transport" evidence="8">
    <location>
        <position position="78"/>
    </location>
</feature>
<dbReference type="EMBL" id="JAHMHH010000001">
    <property type="protein sequence ID" value="MBU4692210.1"/>
    <property type="molecule type" value="Genomic_DNA"/>
</dbReference>
<dbReference type="NCBIfam" id="TIGR01260">
    <property type="entry name" value="ATP_synt_c"/>
    <property type="match status" value="1"/>
</dbReference>
<keyword evidence="8" id="KW-0472">Membrane</keyword>
<keyword evidence="11" id="KW-1185">Reference proteome</keyword>
<comment type="similarity">
    <text evidence="1 8">Belongs to the ATPase C chain family.</text>
</comment>
<keyword evidence="4 8" id="KW-0375">Hydrogen ion transport</keyword>
<keyword evidence="5 8" id="KW-0406">Ion transport</keyword>
<dbReference type="InterPro" id="IPR002379">
    <property type="entry name" value="ATPase_proteolipid_c-like_dom"/>
</dbReference>
<accession>A0ABS6DPG5</accession>
<gene>
    <name evidence="8 10" type="primary">atpE</name>
    <name evidence="10" type="ORF">KQ875_01195</name>
</gene>
<feature type="transmembrane region" description="Helical" evidence="8">
    <location>
        <begin position="66"/>
        <end position="93"/>
    </location>
</feature>
<comment type="function">
    <text evidence="8">Key component of the F(0) channel; it plays a direct role in translocation across the membrane. A homomeric c-ring of between 10-14 subunits forms the central stalk rotor element with the F(1) delta and epsilon subunits.</text>
</comment>
<dbReference type="PANTHER" id="PTHR10031">
    <property type="entry name" value="ATP SYNTHASE LIPID-BINDING PROTEIN, MITOCHONDRIAL"/>
    <property type="match status" value="1"/>
</dbReference>
<dbReference type="RefSeq" id="WP_216488580.1">
    <property type="nucleotide sequence ID" value="NZ_JAHMHH010000001.1"/>
</dbReference>
<dbReference type="Pfam" id="PF00137">
    <property type="entry name" value="ATP-synt_C"/>
    <property type="match status" value="1"/>
</dbReference>
<feature type="transmembrane region" description="Helical" evidence="8">
    <location>
        <begin position="22"/>
        <end position="45"/>
    </location>
</feature>
<keyword evidence="3 8" id="KW-0138">CF(0)</keyword>
<proteinExistence type="inferred from homology"/>
<keyword evidence="7 8" id="KW-0066">ATP synthesis</keyword>
<evidence type="ECO:0000256" key="4">
    <source>
        <dbReference type="ARBA" id="ARBA00022781"/>
    </source>
</evidence>
<dbReference type="CDD" id="cd18121">
    <property type="entry name" value="ATP-synt_Fo_c"/>
    <property type="match status" value="1"/>
</dbReference>
<evidence type="ECO:0000256" key="5">
    <source>
        <dbReference type="ARBA" id="ARBA00023065"/>
    </source>
</evidence>
<sequence>MNTDIIVSAYNASNVTNQSTGLAYGLALVGAGLAMIGAGGAGIGQGITVGKTVEAIGRNPEVRSRLLTTMFIGLSVIETCAIYCLVISFLIIFV</sequence>
<evidence type="ECO:0000259" key="9">
    <source>
        <dbReference type="Pfam" id="PF00137"/>
    </source>
</evidence>
<evidence type="ECO:0000256" key="2">
    <source>
        <dbReference type="ARBA" id="ARBA00022448"/>
    </source>
</evidence>
<dbReference type="InterPro" id="IPR000454">
    <property type="entry name" value="ATP_synth_F0_csu"/>
</dbReference>